<dbReference type="SUPFAM" id="SSF54236">
    <property type="entry name" value="Ubiquitin-like"/>
    <property type="match status" value="1"/>
</dbReference>
<dbReference type="Pfam" id="PF12796">
    <property type="entry name" value="Ank_2"/>
    <property type="match status" value="1"/>
</dbReference>
<dbReference type="AlphaFoldDB" id="A0A1X7UND1"/>
<dbReference type="PROSITE" id="PS50297">
    <property type="entry name" value="ANK_REP_REGION"/>
    <property type="match status" value="1"/>
</dbReference>
<dbReference type="PROSITE" id="PS50088">
    <property type="entry name" value="ANK_REPEAT"/>
    <property type="match status" value="1"/>
</dbReference>
<protein>
    <submittedName>
        <fullName evidence="3">Uncharacterized protein</fullName>
    </submittedName>
</protein>
<feature type="compositionally biased region" description="Polar residues" evidence="2">
    <location>
        <begin position="357"/>
        <end position="370"/>
    </location>
</feature>
<dbReference type="PANTHER" id="PTHR22677">
    <property type="entry name" value="ANKYRIN REPEAT DOMAIN-CONTAINING PROTEIN 60"/>
    <property type="match status" value="1"/>
</dbReference>
<dbReference type="SUPFAM" id="SSF48403">
    <property type="entry name" value="Ankyrin repeat"/>
    <property type="match status" value="1"/>
</dbReference>
<sequence length="370" mass="42134">MSQVRKSLRTSFSQSPFSLSLHIRLDFPVKSVTLNRVSARTTIKSLKSIIEQDVGILSEMYTLTYLDACPLLDDTTLHGNFIIKGSAIVLRPWKLWEDILYYSYTGTHGLCSQVKDITGSDTWCKHRAWVSLYIASHHGHHHLVISLLDCTKAPINAKSPTGRTALHAAARTGNWKVLCVLLDKGADVRLKDNKGMSAFDLARKYGHKRCEDSLNFCQWNLQKHYIVKERSKDYDANSARRTAQRQSHLSYDSTLSTWLHGKCGQRYMAYIPNHISIQEVQEYNRKSREAHLPPISSVSDQDCESDSSREKFNFDYGWFDKIRAQQLIPCTHDIITYANPSSCTLQPRSLLNPEGYMSSTTTGPSQKNRK</sequence>
<name>A0A1X7UND1_AMPQE</name>
<dbReference type="EnsemblMetazoa" id="Aqu2.1.29500_001">
    <property type="protein sequence ID" value="Aqu2.1.29500_001"/>
    <property type="gene ID" value="Aqu2.1.29500"/>
</dbReference>
<feature type="repeat" description="ANK" evidence="1">
    <location>
        <begin position="161"/>
        <end position="193"/>
    </location>
</feature>
<keyword evidence="1" id="KW-0040">ANK repeat</keyword>
<evidence type="ECO:0000256" key="1">
    <source>
        <dbReference type="PROSITE-ProRule" id="PRU00023"/>
    </source>
</evidence>
<proteinExistence type="predicted"/>
<dbReference type="STRING" id="400682.A0A1X7UND1"/>
<dbReference type="InterPro" id="IPR039323">
    <property type="entry name" value="ANKRD_45/46/60"/>
</dbReference>
<dbReference type="Gene3D" id="1.25.40.20">
    <property type="entry name" value="Ankyrin repeat-containing domain"/>
    <property type="match status" value="1"/>
</dbReference>
<dbReference type="PANTHER" id="PTHR22677:SF4">
    <property type="entry name" value="USHER SYNDROME TYPE-1G PROTEIN-LIKE PROTEIN"/>
    <property type="match status" value="1"/>
</dbReference>
<reference evidence="3" key="1">
    <citation type="submission" date="2017-05" db="UniProtKB">
        <authorList>
            <consortium name="EnsemblMetazoa"/>
        </authorList>
    </citation>
    <scope>IDENTIFICATION</scope>
</reference>
<organism evidence="3">
    <name type="scientific">Amphimedon queenslandica</name>
    <name type="common">Sponge</name>
    <dbReference type="NCBI Taxonomy" id="400682"/>
    <lineage>
        <taxon>Eukaryota</taxon>
        <taxon>Metazoa</taxon>
        <taxon>Porifera</taxon>
        <taxon>Demospongiae</taxon>
        <taxon>Heteroscleromorpha</taxon>
        <taxon>Haplosclerida</taxon>
        <taxon>Niphatidae</taxon>
        <taxon>Amphimedon</taxon>
    </lineage>
</organism>
<dbReference type="SMART" id="SM00248">
    <property type="entry name" value="ANK"/>
    <property type="match status" value="2"/>
</dbReference>
<accession>A0A1X7UND1</accession>
<dbReference type="InParanoid" id="A0A1X7UND1"/>
<feature type="region of interest" description="Disordered" evidence="2">
    <location>
        <begin position="349"/>
        <end position="370"/>
    </location>
</feature>
<dbReference type="InterPro" id="IPR002110">
    <property type="entry name" value="Ankyrin_rpt"/>
</dbReference>
<dbReference type="OMA" id="KWKQWTS"/>
<dbReference type="eggNOG" id="KOG4177">
    <property type="taxonomic scope" value="Eukaryota"/>
</dbReference>
<evidence type="ECO:0000313" key="3">
    <source>
        <dbReference type="EnsemblMetazoa" id="Aqu2.1.29500_001"/>
    </source>
</evidence>
<evidence type="ECO:0000256" key="2">
    <source>
        <dbReference type="SAM" id="MobiDB-lite"/>
    </source>
</evidence>
<dbReference type="InterPro" id="IPR036770">
    <property type="entry name" value="Ankyrin_rpt-contain_sf"/>
</dbReference>
<dbReference type="InterPro" id="IPR029071">
    <property type="entry name" value="Ubiquitin-like_domsf"/>
</dbReference>